<dbReference type="InterPro" id="IPR025622">
    <property type="entry name" value="YqzE"/>
</dbReference>
<keyword evidence="2" id="KW-1185">Reference proteome</keyword>
<evidence type="ECO:0000313" key="2">
    <source>
        <dbReference type="Proteomes" id="UP000315215"/>
    </source>
</evidence>
<accession>A0A516KGT2</accession>
<dbReference type="KEGG" id="aqt:FN924_10535"/>
<dbReference type="RefSeq" id="WP_143894304.1">
    <property type="nucleotide sequence ID" value="NZ_CP041666.1"/>
</dbReference>
<dbReference type="AlphaFoldDB" id="A0A516KGT2"/>
<protein>
    <submittedName>
        <fullName evidence="1">YqzE family protein</fullName>
    </submittedName>
</protein>
<sequence>MSGNDYVKFMTQEIVKYMDTPSEERKERKKRRRSHEEGLSSHWFGMLPLAFKLLFKKKK</sequence>
<reference evidence="1 2" key="1">
    <citation type="submission" date="2019-07" db="EMBL/GenBank/DDBJ databases">
        <authorList>
            <person name="Li J."/>
        </authorList>
    </citation>
    <scope>NUCLEOTIDE SEQUENCE [LARGE SCALE GENOMIC DNA]</scope>
    <source>
        <strain evidence="1 2">TKL69</strain>
    </source>
</reference>
<name>A0A516KGT2_9BACI</name>
<organism evidence="1 2">
    <name type="scientific">Radiobacillus deserti</name>
    <dbReference type="NCBI Taxonomy" id="2594883"/>
    <lineage>
        <taxon>Bacteria</taxon>
        <taxon>Bacillati</taxon>
        <taxon>Bacillota</taxon>
        <taxon>Bacilli</taxon>
        <taxon>Bacillales</taxon>
        <taxon>Bacillaceae</taxon>
        <taxon>Radiobacillus</taxon>
    </lineage>
</organism>
<dbReference type="Proteomes" id="UP000315215">
    <property type="component" value="Chromosome"/>
</dbReference>
<evidence type="ECO:0000313" key="1">
    <source>
        <dbReference type="EMBL" id="QDP40587.1"/>
    </source>
</evidence>
<dbReference type="EMBL" id="CP041666">
    <property type="protein sequence ID" value="QDP40587.1"/>
    <property type="molecule type" value="Genomic_DNA"/>
</dbReference>
<dbReference type="Pfam" id="PF14038">
    <property type="entry name" value="YqzE"/>
    <property type="match status" value="1"/>
</dbReference>
<gene>
    <name evidence="1" type="ORF">FN924_10535</name>
</gene>
<proteinExistence type="predicted"/>